<dbReference type="Ensembl" id="ENSPMRT00000024141.1">
    <property type="protein sequence ID" value="ENSPMRP00000022716.1"/>
    <property type="gene ID" value="ENSPMRG00000014755.1"/>
</dbReference>
<keyword evidence="2" id="KW-1185">Reference proteome</keyword>
<reference evidence="1 2" key="1">
    <citation type="journal article" date="2019" name="Proc. Natl. Acad. Sci. U.S.A.">
        <title>Regulatory changes in pterin and carotenoid genes underlie balanced color polymorphisms in the wall lizard.</title>
        <authorList>
            <person name="Andrade P."/>
            <person name="Pinho C."/>
            <person name="Perez I de Lanuza G."/>
            <person name="Afonso S."/>
            <person name="Brejcha J."/>
            <person name="Rubin C.J."/>
            <person name="Wallerman O."/>
            <person name="Pereira P."/>
            <person name="Sabatino S.J."/>
            <person name="Bellati A."/>
            <person name="Pellitteri-Rosa D."/>
            <person name="Bosakova Z."/>
            <person name="Bunikis I."/>
            <person name="Carretero M.A."/>
            <person name="Feiner N."/>
            <person name="Marsik P."/>
            <person name="Pauperio F."/>
            <person name="Salvi D."/>
            <person name="Soler L."/>
            <person name="While G.M."/>
            <person name="Uller T."/>
            <person name="Font E."/>
            <person name="Andersson L."/>
            <person name="Carneiro M."/>
        </authorList>
    </citation>
    <scope>NUCLEOTIDE SEQUENCE</scope>
</reference>
<dbReference type="Proteomes" id="UP000472272">
    <property type="component" value="Chromosome 16"/>
</dbReference>
<dbReference type="PANTHER" id="PTHR37162:SF10">
    <property type="entry name" value="DUF4371 DOMAIN-CONTAINING PROTEIN"/>
    <property type="match status" value="1"/>
</dbReference>
<dbReference type="AlphaFoldDB" id="A0A670JE99"/>
<dbReference type="KEGG" id="pmua:114586650"/>
<dbReference type="SUPFAM" id="SSF53098">
    <property type="entry name" value="Ribonuclease H-like"/>
    <property type="match status" value="1"/>
</dbReference>
<name>A0A670JE99_PODMU</name>
<dbReference type="OMA" id="QEFFEHE"/>
<organism evidence="1 2">
    <name type="scientific">Podarcis muralis</name>
    <name type="common">Wall lizard</name>
    <name type="synonym">Lacerta muralis</name>
    <dbReference type="NCBI Taxonomy" id="64176"/>
    <lineage>
        <taxon>Eukaryota</taxon>
        <taxon>Metazoa</taxon>
        <taxon>Chordata</taxon>
        <taxon>Craniata</taxon>
        <taxon>Vertebrata</taxon>
        <taxon>Euteleostomi</taxon>
        <taxon>Lepidosauria</taxon>
        <taxon>Squamata</taxon>
        <taxon>Bifurcata</taxon>
        <taxon>Unidentata</taxon>
        <taxon>Episquamata</taxon>
        <taxon>Laterata</taxon>
        <taxon>Lacertibaenia</taxon>
        <taxon>Lacertidae</taxon>
        <taxon>Podarcis</taxon>
    </lineage>
</organism>
<dbReference type="GeneTree" id="ENSGT00940000165202"/>
<dbReference type="PANTHER" id="PTHR37162">
    <property type="entry name" value="HAT FAMILY DIMERISATION DOMAINCONTAINING PROTEIN-RELATED"/>
    <property type="match status" value="1"/>
</dbReference>
<evidence type="ECO:0000313" key="1">
    <source>
        <dbReference type="Ensembl" id="ENSPMRP00000022716.1"/>
    </source>
</evidence>
<dbReference type="GeneID" id="114586650"/>
<reference evidence="1" key="2">
    <citation type="submission" date="2025-08" db="UniProtKB">
        <authorList>
            <consortium name="Ensembl"/>
        </authorList>
    </citation>
    <scope>IDENTIFICATION</scope>
</reference>
<dbReference type="OrthoDB" id="6782434at2759"/>
<dbReference type="RefSeq" id="XP_028566154.1">
    <property type="nucleotide sequence ID" value="XM_028710321.1"/>
</dbReference>
<evidence type="ECO:0000313" key="2">
    <source>
        <dbReference type="Proteomes" id="UP000472272"/>
    </source>
</evidence>
<proteinExistence type="predicted"/>
<protein>
    <submittedName>
        <fullName evidence="1">Uncharacterized LOC114586650</fullName>
    </submittedName>
</protein>
<dbReference type="InterPro" id="IPR012337">
    <property type="entry name" value="RNaseH-like_sf"/>
</dbReference>
<reference evidence="1" key="3">
    <citation type="submission" date="2025-09" db="UniProtKB">
        <authorList>
            <consortium name="Ensembl"/>
        </authorList>
    </citation>
    <scope>IDENTIFICATION</scope>
</reference>
<sequence length="652" mass="74529">MPKRKCRFSVELQRKYTCFRRGRDDFEGECLVCRPGTFVSVAHKGGRDLQSHMDSEKHKIAIRGEASSAKLASVLVKPCNSKWEDEVTAAEGTFAFHTVKHHHSYNVMTCTSGLLKTMFPDSDIARKFSSAKTKTEAIVNSVLAPDCLENVLKSLEENEIDYCGISTDAGNHGPVKVVAIVIQYFDWKSGGLQSKIIEMKSQPNESADTIFSYVKETLESKGLLKKCIAFTGDNCNTMFGGTQQDSEGRSVFAKSKSELDNKTSLGVGCPAHILNNCVHQAADTLDVDVESIIFKIYQYFHIYRVQTEQLKEYCEFVDTEYKKLLSHSKTRWLSSFQGITRLIHVFPTVKAFFLSQNKPPTVLQEFFEHELSEAYLLHLQSLMSMFHSYVLELERENNSVVEVLQVLLCVQNMLAERRSHSFMSLKVKSLLKEKREAGFGAECDKFCAEVNSFYDSCIEYLEKWMEPMKEFSCFMWMSLSESLEWDKVGPSIKFLLDRDVSIDEGKCFDQFCNLEKFVDQFKGDDEFIKLQAHQKWTKYFETSKNVMCHSELLKMAQGFFALASRPANAGFSFSLSKERGNLSLDSLRSMVLLQYNYKHVACKEFHAYLLSNKQLLNKIRSTEKYAWAKQRRTEEQSASESVSGISYSVPMY</sequence>
<gene>
    <name evidence="1" type="primary">LOC114586650</name>
</gene>
<dbReference type="RefSeq" id="XP_028566155.1">
    <property type="nucleotide sequence ID" value="XM_028710322.1"/>
</dbReference>
<accession>A0A670JE99</accession>